<dbReference type="InterPro" id="IPR020846">
    <property type="entry name" value="MFS_dom"/>
</dbReference>
<feature type="transmembrane region" description="Helical" evidence="7">
    <location>
        <begin position="88"/>
        <end position="110"/>
    </location>
</feature>
<keyword evidence="6 7" id="KW-0472">Membrane</keyword>
<evidence type="ECO:0000256" key="2">
    <source>
        <dbReference type="ARBA" id="ARBA00008335"/>
    </source>
</evidence>
<dbReference type="InterPro" id="IPR036259">
    <property type="entry name" value="MFS_trans_sf"/>
</dbReference>
<feature type="transmembrane region" description="Helical" evidence="7">
    <location>
        <begin position="117"/>
        <end position="136"/>
    </location>
</feature>
<reference evidence="9" key="1">
    <citation type="journal article" date="2019" name="Beilstein J. Org. Chem.">
        <title>Nanangenines: drimane sesquiterpenoids as the dominant metabolite cohort of a novel Australian fungus, Aspergillus nanangensis.</title>
        <authorList>
            <person name="Lacey H.J."/>
            <person name="Gilchrist C.L.M."/>
            <person name="Crombie A."/>
            <person name="Kalaitzis J.A."/>
            <person name="Vuong D."/>
            <person name="Rutledge P.J."/>
            <person name="Turner P."/>
            <person name="Pitt J.I."/>
            <person name="Lacey E."/>
            <person name="Chooi Y.H."/>
            <person name="Piggott A.M."/>
        </authorList>
    </citation>
    <scope>NUCLEOTIDE SEQUENCE</scope>
    <source>
        <strain evidence="9">MST-FP2251</strain>
    </source>
</reference>
<keyword evidence="4 7" id="KW-0812">Transmembrane</keyword>
<evidence type="ECO:0000256" key="1">
    <source>
        <dbReference type="ARBA" id="ARBA00004141"/>
    </source>
</evidence>
<dbReference type="PANTHER" id="PTHR43791:SF47">
    <property type="entry name" value="MAJOR FACILITATOR SUPERFAMILY (MFS) PROFILE DOMAIN-CONTAINING PROTEIN-RELATED"/>
    <property type="match status" value="1"/>
</dbReference>
<dbReference type="PANTHER" id="PTHR43791">
    <property type="entry name" value="PERMEASE-RELATED"/>
    <property type="match status" value="1"/>
</dbReference>
<comment type="similarity">
    <text evidence="2">Belongs to the major facilitator superfamily.</text>
</comment>
<evidence type="ECO:0000256" key="4">
    <source>
        <dbReference type="ARBA" id="ARBA00022692"/>
    </source>
</evidence>
<feature type="domain" description="Major facilitator superfamily (MFS) profile" evidence="8">
    <location>
        <begin position="50"/>
        <end position="468"/>
    </location>
</feature>
<evidence type="ECO:0000259" key="8">
    <source>
        <dbReference type="PROSITE" id="PS50850"/>
    </source>
</evidence>
<dbReference type="AlphaFoldDB" id="A0AAD4GV87"/>
<dbReference type="EMBL" id="VCAU01000025">
    <property type="protein sequence ID" value="KAF9890562.1"/>
    <property type="molecule type" value="Genomic_DNA"/>
</dbReference>
<feature type="transmembrane region" description="Helical" evidence="7">
    <location>
        <begin position="142"/>
        <end position="165"/>
    </location>
</feature>
<dbReference type="SUPFAM" id="SSF103473">
    <property type="entry name" value="MFS general substrate transporter"/>
    <property type="match status" value="1"/>
</dbReference>
<keyword evidence="3" id="KW-0813">Transport</keyword>
<keyword evidence="5 7" id="KW-1133">Transmembrane helix</keyword>
<organism evidence="9 10">
    <name type="scientific">Aspergillus nanangensis</name>
    <dbReference type="NCBI Taxonomy" id="2582783"/>
    <lineage>
        <taxon>Eukaryota</taxon>
        <taxon>Fungi</taxon>
        <taxon>Dikarya</taxon>
        <taxon>Ascomycota</taxon>
        <taxon>Pezizomycotina</taxon>
        <taxon>Eurotiomycetes</taxon>
        <taxon>Eurotiomycetidae</taxon>
        <taxon>Eurotiales</taxon>
        <taxon>Aspergillaceae</taxon>
        <taxon>Aspergillus</taxon>
        <taxon>Aspergillus subgen. Circumdati</taxon>
    </lineage>
</organism>
<dbReference type="FunFam" id="1.20.1250.20:FF:000013">
    <property type="entry name" value="MFS general substrate transporter"/>
    <property type="match status" value="1"/>
</dbReference>
<feature type="transmembrane region" description="Helical" evidence="7">
    <location>
        <begin position="210"/>
        <end position="232"/>
    </location>
</feature>
<feature type="transmembrane region" description="Helical" evidence="7">
    <location>
        <begin position="349"/>
        <end position="368"/>
    </location>
</feature>
<gene>
    <name evidence="9" type="ORF">FE257_005693</name>
</gene>
<evidence type="ECO:0000256" key="7">
    <source>
        <dbReference type="SAM" id="Phobius"/>
    </source>
</evidence>
<dbReference type="InterPro" id="IPR011701">
    <property type="entry name" value="MFS"/>
</dbReference>
<dbReference type="Gene3D" id="1.20.1250.20">
    <property type="entry name" value="MFS general substrate transporter like domains"/>
    <property type="match status" value="2"/>
</dbReference>
<keyword evidence="10" id="KW-1185">Reference proteome</keyword>
<feature type="transmembrane region" description="Helical" evidence="7">
    <location>
        <begin position="374"/>
        <end position="396"/>
    </location>
</feature>
<evidence type="ECO:0000256" key="6">
    <source>
        <dbReference type="ARBA" id="ARBA00023136"/>
    </source>
</evidence>
<protein>
    <recommendedName>
        <fullName evidence="8">Major facilitator superfamily (MFS) profile domain-containing protein</fullName>
    </recommendedName>
</protein>
<reference evidence="9" key="2">
    <citation type="submission" date="2020-02" db="EMBL/GenBank/DDBJ databases">
        <authorList>
            <person name="Gilchrist C.L.M."/>
            <person name="Chooi Y.-H."/>
        </authorList>
    </citation>
    <scope>NUCLEOTIDE SEQUENCE</scope>
    <source>
        <strain evidence="9">MST-FP2251</strain>
    </source>
</reference>
<dbReference type="GO" id="GO:0016020">
    <property type="term" value="C:membrane"/>
    <property type="evidence" value="ECO:0007669"/>
    <property type="project" value="UniProtKB-SubCell"/>
</dbReference>
<proteinExistence type="inferred from homology"/>
<accession>A0AAD4GV87</accession>
<comment type="subcellular location">
    <subcellularLocation>
        <location evidence="1">Membrane</location>
        <topology evidence="1">Multi-pass membrane protein</topology>
    </subcellularLocation>
</comment>
<dbReference type="GO" id="GO:0022857">
    <property type="term" value="F:transmembrane transporter activity"/>
    <property type="evidence" value="ECO:0007669"/>
    <property type="project" value="InterPro"/>
</dbReference>
<dbReference type="PROSITE" id="PS50850">
    <property type="entry name" value="MFS"/>
    <property type="match status" value="1"/>
</dbReference>
<evidence type="ECO:0000313" key="10">
    <source>
        <dbReference type="Proteomes" id="UP001194746"/>
    </source>
</evidence>
<dbReference type="Proteomes" id="UP001194746">
    <property type="component" value="Unassembled WGS sequence"/>
</dbReference>
<evidence type="ECO:0000256" key="5">
    <source>
        <dbReference type="ARBA" id="ARBA00022989"/>
    </source>
</evidence>
<feature type="transmembrane region" description="Helical" evidence="7">
    <location>
        <begin position="177"/>
        <end position="198"/>
    </location>
</feature>
<name>A0AAD4GV87_ASPNN</name>
<sequence>MDPEKKVPSLMSPSISSEKLESGTIVDIDVDEVYSYEEQRKIVHRVDKRLVCITGIGYCICLMDRTNVSNASIAGMNDDLHMTTGYRYSLVMLIFFVPYVIFQPFSTALIRKIGPRIFLTTMIMAWAGITVGIGFTKDWTHVLAARTVLGVLESGYFPGVVYLLSTWYSRYELHKRFSFFYSIGLVVQALANILAFGLTKMEGIQGIRGWRWIFIIEGVITGCVALLTYFLIVEFPDKSHKSWRFLSENEAAFIIRRLNRDRGDAMPEKFSLRGFLRHAADIRLWCYGLIFCCLLCVTYSITFFLPLILRNGMGYSVGASQALSAPPYVAAGLLMVAQGWAGDKYRNRSMILLFNAAVSIIGLALMGFTHGNGVRYLGMFLVTSTTNASATACMTWQSNNIRGQWKRALSSSIMVGMGGIGGIAGSLVFRSQDAPSYLPGIYATITASAMIIVITGSLTVYFMYANRKADRNEKILEESVDFRYTL</sequence>
<dbReference type="FunFam" id="1.20.1250.20:FF:000018">
    <property type="entry name" value="MFS transporter permease"/>
    <property type="match status" value="1"/>
</dbReference>
<evidence type="ECO:0000256" key="3">
    <source>
        <dbReference type="ARBA" id="ARBA00022448"/>
    </source>
</evidence>
<feature type="transmembrane region" description="Helical" evidence="7">
    <location>
        <begin position="284"/>
        <end position="309"/>
    </location>
</feature>
<comment type="caution">
    <text evidence="9">The sequence shown here is derived from an EMBL/GenBank/DDBJ whole genome shotgun (WGS) entry which is preliminary data.</text>
</comment>
<feature type="transmembrane region" description="Helical" evidence="7">
    <location>
        <begin position="315"/>
        <end position="337"/>
    </location>
</feature>
<feature type="transmembrane region" description="Helical" evidence="7">
    <location>
        <begin position="441"/>
        <end position="464"/>
    </location>
</feature>
<feature type="transmembrane region" description="Helical" evidence="7">
    <location>
        <begin position="408"/>
        <end position="429"/>
    </location>
</feature>
<evidence type="ECO:0000313" key="9">
    <source>
        <dbReference type="EMBL" id="KAF9890562.1"/>
    </source>
</evidence>
<dbReference type="Pfam" id="PF07690">
    <property type="entry name" value="MFS_1"/>
    <property type="match status" value="1"/>
</dbReference>